<dbReference type="Pfam" id="PF13839">
    <property type="entry name" value="PC-Esterase"/>
    <property type="match status" value="1"/>
</dbReference>
<accession>A0A067K0C0</accession>
<feature type="domain" description="Trichome birefringence-like N-terminal" evidence="8">
    <location>
        <begin position="105"/>
        <end position="158"/>
    </location>
</feature>
<dbReference type="InterPro" id="IPR026057">
    <property type="entry name" value="TBL_C"/>
</dbReference>
<evidence type="ECO:0000256" key="2">
    <source>
        <dbReference type="ARBA" id="ARBA00007727"/>
    </source>
</evidence>
<evidence type="ECO:0000313" key="9">
    <source>
        <dbReference type="EMBL" id="KDP28513.1"/>
    </source>
</evidence>
<keyword evidence="3" id="KW-0812">Transmembrane</keyword>
<keyword evidence="6" id="KW-0472">Membrane</keyword>
<dbReference type="InterPro" id="IPR029962">
    <property type="entry name" value="TBL"/>
</dbReference>
<dbReference type="AlphaFoldDB" id="A0A067K0C0"/>
<sequence>MVKDFQFHPFSLAKHNHVFVKFSVSFLLIGFAFRLLVSDSFGFFSSSSVIDSPPLVQQKSETESSPPALSLPVNDFDANDFAVHQNQNTLSNHFAVNATETSDIEECDLFSGEWIPDPSGPFYTNQSCLQIESHQNCMKNGRPDSGYLYWRWNPQGCDLPRFNPKKFLHLMKNKYWAFIGDSISRNHVQSLLCILSQVDEAIEVYHDEEYKSKIWHFPGHNFTLSVIWAPFLIKAEIFEDLNGVSSSEIQLHLDQLDNKWTDQYNKFDYAVIAGGKWFLKTAIYHENNNVTGCHYCPGKNLTELGFDHAYRKALQLIFDFFVRSNHKPWIFFRTTTPDHFENGEWFSGGTCNRTVPFKVGQIDMRDVDTVMRDIELEEFEKANNATGGNFKLLDTTRLSLLRPDGHPGPYRQFQPFAEDKNAEVQNDCLHWCLPGPIDSWNDLVMQMLVTAR</sequence>
<evidence type="ECO:0000259" key="8">
    <source>
        <dbReference type="Pfam" id="PF14416"/>
    </source>
</evidence>
<evidence type="ECO:0000256" key="4">
    <source>
        <dbReference type="ARBA" id="ARBA00022968"/>
    </source>
</evidence>
<name>A0A067K0C0_JATCU</name>
<keyword evidence="5" id="KW-1133">Transmembrane helix</keyword>
<dbReference type="Pfam" id="PF14416">
    <property type="entry name" value="PMR5N"/>
    <property type="match status" value="1"/>
</dbReference>
<evidence type="ECO:0000259" key="7">
    <source>
        <dbReference type="Pfam" id="PF13839"/>
    </source>
</evidence>
<evidence type="ECO:0000256" key="5">
    <source>
        <dbReference type="ARBA" id="ARBA00022989"/>
    </source>
</evidence>
<dbReference type="PANTHER" id="PTHR32285:SF324">
    <property type="entry name" value="PROTEIN TRICHOME BIREFRINGENCE-LIKE 25"/>
    <property type="match status" value="1"/>
</dbReference>
<dbReference type="GO" id="GO:0016413">
    <property type="term" value="F:O-acetyltransferase activity"/>
    <property type="evidence" value="ECO:0007669"/>
    <property type="project" value="InterPro"/>
</dbReference>
<feature type="domain" description="Trichome birefringence-like C-terminal" evidence="7">
    <location>
        <begin position="159"/>
        <end position="447"/>
    </location>
</feature>
<gene>
    <name evidence="9" type="ORF">JCGZ_14284</name>
</gene>
<dbReference type="KEGG" id="jcu:105642876"/>
<evidence type="ECO:0000256" key="1">
    <source>
        <dbReference type="ARBA" id="ARBA00004167"/>
    </source>
</evidence>
<keyword evidence="4" id="KW-0735">Signal-anchor</keyword>
<dbReference type="Proteomes" id="UP000027138">
    <property type="component" value="Unassembled WGS sequence"/>
</dbReference>
<evidence type="ECO:0000256" key="6">
    <source>
        <dbReference type="ARBA" id="ARBA00023136"/>
    </source>
</evidence>
<reference evidence="9 10" key="1">
    <citation type="journal article" date="2014" name="PLoS ONE">
        <title>Global Analysis of Gene Expression Profiles in Physic Nut (Jatropha curcas L.) Seedlings Exposed to Salt Stress.</title>
        <authorList>
            <person name="Zhang L."/>
            <person name="Zhang C."/>
            <person name="Wu P."/>
            <person name="Chen Y."/>
            <person name="Li M."/>
            <person name="Jiang H."/>
            <person name="Wu G."/>
        </authorList>
    </citation>
    <scope>NUCLEOTIDE SEQUENCE [LARGE SCALE GENOMIC DNA]</scope>
    <source>
        <strain evidence="10">cv. GZQX0401</strain>
        <tissue evidence="9">Young leaves</tissue>
    </source>
</reference>
<dbReference type="InterPro" id="IPR025846">
    <property type="entry name" value="TBL_N"/>
</dbReference>
<dbReference type="GO" id="GO:0016020">
    <property type="term" value="C:membrane"/>
    <property type="evidence" value="ECO:0007669"/>
    <property type="project" value="UniProtKB-SubCell"/>
</dbReference>
<dbReference type="GO" id="GO:0005794">
    <property type="term" value="C:Golgi apparatus"/>
    <property type="evidence" value="ECO:0007669"/>
    <property type="project" value="TreeGrafter"/>
</dbReference>
<dbReference type="EMBL" id="KK914782">
    <property type="protein sequence ID" value="KDP28513.1"/>
    <property type="molecule type" value="Genomic_DNA"/>
</dbReference>
<protein>
    <submittedName>
        <fullName evidence="9">Uncharacterized protein</fullName>
    </submittedName>
</protein>
<dbReference type="PANTHER" id="PTHR32285">
    <property type="entry name" value="PROTEIN TRICHOME BIREFRINGENCE-LIKE 9-RELATED"/>
    <property type="match status" value="1"/>
</dbReference>
<comment type="similarity">
    <text evidence="2">Belongs to the PC-esterase family. TBL subfamily.</text>
</comment>
<dbReference type="STRING" id="180498.A0A067K0C0"/>
<evidence type="ECO:0000256" key="3">
    <source>
        <dbReference type="ARBA" id="ARBA00022692"/>
    </source>
</evidence>
<comment type="subcellular location">
    <subcellularLocation>
        <location evidence="1">Membrane</location>
        <topology evidence="1">Single-pass membrane protein</topology>
    </subcellularLocation>
</comment>
<organism evidence="9 10">
    <name type="scientific">Jatropha curcas</name>
    <name type="common">Barbados nut</name>
    <dbReference type="NCBI Taxonomy" id="180498"/>
    <lineage>
        <taxon>Eukaryota</taxon>
        <taxon>Viridiplantae</taxon>
        <taxon>Streptophyta</taxon>
        <taxon>Embryophyta</taxon>
        <taxon>Tracheophyta</taxon>
        <taxon>Spermatophyta</taxon>
        <taxon>Magnoliopsida</taxon>
        <taxon>eudicotyledons</taxon>
        <taxon>Gunneridae</taxon>
        <taxon>Pentapetalae</taxon>
        <taxon>rosids</taxon>
        <taxon>fabids</taxon>
        <taxon>Malpighiales</taxon>
        <taxon>Euphorbiaceae</taxon>
        <taxon>Crotonoideae</taxon>
        <taxon>Jatropheae</taxon>
        <taxon>Jatropha</taxon>
    </lineage>
</organism>
<dbReference type="OrthoDB" id="630188at2759"/>
<proteinExistence type="inferred from homology"/>
<keyword evidence="10" id="KW-1185">Reference proteome</keyword>
<evidence type="ECO:0000313" key="10">
    <source>
        <dbReference type="Proteomes" id="UP000027138"/>
    </source>
</evidence>